<sequence>MLQLNPPLPMDTPKGPALAHFLIDYGPEHDLCWVCFQDETGECWTWRNREIRAPKNITMGRRTSDHRPKPDLRVAAE</sequence>
<proteinExistence type="predicted"/>
<dbReference type="OrthoDB" id="7206138at2"/>
<dbReference type="Proteomes" id="UP000280346">
    <property type="component" value="Unassembled WGS sequence"/>
</dbReference>
<feature type="compositionally biased region" description="Basic and acidic residues" evidence="1">
    <location>
        <begin position="62"/>
        <end position="77"/>
    </location>
</feature>
<dbReference type="AlphaFoldDB" id="A0A3S0WX45"/>
<name>A0A3S0WX45_9PROT</name>
<organism evidence="2 3">
    <name type="scientific">Azospirillum doebereinerae</name>
    <dbReference type="NCBI Taxonomy" id="92933"/>
    <lineage>
        <taxon>Bacteria</taxon>
        <taxon>Pseudomonadati</taxon>
        <taxon>Pseudomonadota</taxon>
        <taxon>Alphaproteobacteria</taxon>
        <taxon>Rhodospirillales</taxon>
        <taxon>Azospirillaceae</taxon>
        <taxon>Azospirillum</taxon>
    </lineage>
</organism>
<evidence type="ECO:0000256" key="1">
    <source>
        <dbReference type="SAM" id="MobiDB-lite"/>
    </source>
</evidence>
<evidence type="ECO:0000313" key="2">
    <source>
        <dbReference type="EMBL" id="RUQ74596.1"/>
    </source>
</evidence>
<keyword evidence="3" id="KW-1185">Reference proteome</keyword>
<gene>
    <name evidence="2" type="ORF">EJ913_06030</name>
</gene>
<feature type="region of interest" description="Disordered" evidence="1">
    <location>
        <begin position="57"/>
        <end position="77"/>
    </location>
</feature>
<protein>
    <submittedName>
        <fullName evidence="2">Uncharacterized protein</fullName>
    </submittedName>
</protein>
<dbReference type="RefSeq" id="WP_126995794.1">
    <property type="nucleotide sequence ID" value="NZ_CP173191.1"/>
</dbReference>
<accession>A0A3S0WX45</accession>
<reference evidence="2 3" key="1">
    <citation type="submission" date="2018-12" db="EMBL/GenBank/DDBJ databases">
        <authorList>
            <person name="Yang Y."/>
        </authorList>
    </citation>
    <scope>NUCLEOTIDE SEQUENCE [LARGE SCALE GENOMIC DNA]</scope>
    <source>
        <strain evidence="2 3">GSF71</strain>
    </source>
</reference>
<comment type="caution">
    <text evidence="2">The sequence shown here is derived from an EMBL/GenBank/DDBJ whole genome shotgun (WGS) entry which is preliminary data.</text>
</comment>
<evidence type="ECO:0000313" key="3">
    <source>
        <dbReference type="Proteomes" id="UP000280346"/>
    </source>
</evidence>
<dbReference type="EMBL" id="RZIJ01000003">
    <property type="protein sequence ID" value="RUQ74596.1"/>
    <property type="molecule type" value="Genomic_DNA"/>
</dbReference>